<feature type="non-terminal residue" evidence="1">
    <location>
        <position position="52"/>
    </location>
</feature>
<evidence type="ECO:0000313" key="2">
    <source>
        <dbReference type="Proteomes" id="UP001529510"/>
    </source>
</evidence>
<dbReference type="InterPro" id="IPR042423">
    <property type="entry name" value="PGBD5"/>
</dbReference>
<comment type="caution">
    <text evidence="1">The sequence shown here is derived from an EMBL/GenBank/DDBJ whole genome shotgun (WGS) entry which is preliminary data.</text>
</comment>
<dbReference type="PANTHER" id="PTHR28576">
    <property type="entry name" value="PIGGYBAC TRANSPOSABLE ELEMENT-DERIVED PROTEIN 5"/>
    <property type="match status" value="1"/>
</dbReference>
<feature type="non-terminal residue" evidence="1">
    <location>
        <position position="1"/>
    </location>
</feature>
<reference evidence="1 2" key="1">
    <citation type="submission" date="2024-05" db="EMBL/GenBank/DDBJ databases">
        <title>Genome sequencing and assembly of Indian major carp, Cirrhinus mrigala (Hamilton, 1822).</title>
        <authorList>
            <person name="Mohindra V."/>
            <person name="Chowdhury L.M."/>
            <person name="Lal K."/>
            <person name="Jena J.K."/>
        </authorList>
    </citation>
    <scope>NUCLEOTIDE SEQUENCE [LARGE SCALE GENOMIC DNA]</scope>
    <source>
        <strain evidence="1">CM1030</strain>
        <tissue evidence="1">Blood</tissue>
    </source>
</reference>
<protein>
    <submittedName>
        <fullName evidence="1">Uncharacterized protein</fullName>
    </submittedName>
</protein>
<evidence type="ECO:0000313" key="1">
    <source>
        <dbReference type="EMBL" id="KAL0177924.1"/>
    </source>
</evidence>
<gene>
    <name evidence="1" type="ORF">M9458_026818</name>
</gene>
<name>A0ABD0PVK4_CIRMR</name>
<sequence>IYVHLKEGPGPDGLDTLKNKPQLHSLVAKQLCQNLAGRNAIIFTGPSITSLN</sequence>
<keyword evidence="2" id="KW-1185">Reference proteome</keyword>
<accession>A0ABD0PVK4</accession>
<dbReference type="Proteomes" id="UP001529510">
    <property type="component" value="Unassembled WGS sequence"/>
</dbReference>
<organism evidence="1 2">
    <name type="scientific">Cirrhinus mrigala</name>
    <name type="common">Mrigala</name>
    <dbReference type="NCBI Taxonomy" id="683832"/>
    <lineage>
        <taxon>Eukaryota</taxon>
        <taxon>Metazoa</taxon>
        <taxon>Chordata</taxon>
        <taxon>Craniata</taxon>
        <taxon>Vertebrata</taxon>
        <taxon>Euteleostomi</taxon>
        <taxon>Actinopterygii</taxon>
        <taxon>Neopterygii</taxon>
        <taxon>Teleostei</taxon>
        <taxon>Ostariophysi</taxon>
        <taxon>Cypriniformes</taxon>
        <taxon>Cyprinidae</taxon>
        <taxon>Labeoninae</taxon>
        <taxon>Labeonini</taxon>
        <taxon>Cirrhinus</taxon>
    </lineage>
</organism>
<dbReference type="EMBL" id="JAMKFB020000013">
    <property type="protein sequence ID" value="KAL0177924.1"/>
    <property type="molecule type" value="Genomic_DNA"/>
</dbReference>
<dbReference type="AlphaFoldDB" id="A0ABD0PVK4"/>
<dbReference type="PANTHER" id="PTHR28576:SF2">
    <property type="entry name" value="PIGGYBAC TRANSPOSABLE ELEMENT-DERIVED PROTEIN 5"/>
    <property type="match status" value="1"/>
</dbReference>
<proteinExistence type="predicted"/>